<dbReference type="InterPro" id="IPR050557">
    <property type="entry name" value="RTX_toxin/Mannuronan_C5-epim"/>
</dbReference>
<evidence type="ECO:0000313" key="4">
    <source>
        <dbReference type="EMBL" id="WWT54159.1"/>
    </source>
</evidence>
<dbReference type="PANTHER" id="PTHR38340:SF1">
    <property type="entry name" value="S-LAYER PROTEIN"/>
    <property type="match status" value="1"/>
</dbReference>
<evidence type="ECO:0000256" key="2">
    <source>
        <dbReference type="ARBA" id="ARBA00022525"/>
    </source>
</evidence>
<keyword evidence="3" id="KW-0472">Membrane</keyword>
<feature type="transmembrane region" description="Helical" evidence="3">
    <location>
        <begin position="12"/>
        <end position="37"/>
    </location>
</feature>
<dbReference type="InterPro" id="IPR001343">
    <property type="entry name" value="Hemolysn_Ca-bd"/>
</dbReference>
<evidence type="ECO:0000313" key="5">
    <source>
        <dbReference type="Proteomes" id="UP001363460"/>
    </source>
</evidence>
<keyword evidence="2" id="KW-0964">Secreted</keyword>
<evidence type="ECO:0000256" key="3">
    <source>
        <dbReference type="SAM" id="Phobius"/>
    </source>
</evidence>
<proteinExistence type="predicted"/>
<dbReference type="InterPro" id="IPR011049">
    <property type="entry name" value="Serralysin-like_metalloprot_C"/>
</dbReference>
<gene>
    <name evidence="4" type="ORF">V8J38_13000</name>
</gene>
<comment type="subcellular location">
    <subcellularLocation>
        <location evidence="1">Secreted</location>
    </subcellularLocation>
</comment>
<sequence length="1568" mass="164235">MSGFLGLKPSSLLFNVIAPGIGAFVGFVLGALIGNLFGRKKPKIPTANAEVYLDYTSDKFQLGASSAANGGNLDLVRNMAESARDTLNGFLTVLAGDMPYQATSWGYGLWRNGGYISTLAGVQSFYGHTGGQLWVKLGNLNGAQQNVASADDAVSKGVMWSIKQTQVIGGDIFAKRALANSAATDLTALLGDLQIASDYRFYANNREVINGYITGAYNSLTAAEKTYYASNKALIDKAHTQGVNALTTAQKNTYNANKAKIDKIILALEDQAIANPWIITLQRINELKLDKWSKSDFYGGLQGFLTSMGLPRNGANFEDLSVYTVNGGMQLMFGAASQDGAFSLLPQARTGGRSITVASGELATIGYTKRTSGSSAGNDFIDASASTTAVNLSDSITHTTPGYWEWRGPGREPLVPTYPDADGSPGPGYFWVEGTTYTVTGGDDIFIGGSAGDTLSGMEGWDWLDGGGGADKLYGGAGNDVLLGGAGNDQLFGGADDDYLSGGDGNDVLNGEDGDDILVGGLGADTLNGGAGNDTFIIEGNGHGDIMDGGAGSNTMSFERADRGVYISLRSTTSDRALDGSFQYNYTRQNIWGVIGSAFADEIRGGAYADVLRGGDGDDLLWGFNGDDLIEGGAGADDINGEGGVDTASYRSSNAGVYIDLTGGGAFGGHATGDKIAGIENLIGSRFADELKGDSGINRIDGGAGDDWIVATKGADTYVGGEGIDTVDYSDGFATSGSVPGLNIQGSIAYWRATDGVTGTHSLSGVEHVIGTAGADTITLTGADEFITAGKGNDILNGGGGSDTYYFNLGDGVDTITETNVGSNVVSFGQGIGFNQLTFTVVAGPTGHMTIHYSAADSVRVNGNLPNVKDGKLASADDNKLKVIDMNGSGQLDVSQFEIYRGGTAGADTLNGIRTLGDFLVGFGGNDTIHGMQVGQWSEWGDIIIGGAGNDTSFTSTGDDQFAFERGSGRDTINDTGGDDTLVFGPNVAADDVIYKVVGNDLYIGIADAANPNLEAHQVTDYVRVVGGGVKWQDVYGGGASFNTVEFINAGGTWIDLRKLDINWTVQNTYNGGVLPIVFDLEGDGLELTGVDHSMVVSRLSSGELARTSWVGPTDGILAVDRNGDGQINQLSEISFVQDREGAQTDLEGLQGWDTNGDGKLNALDEGWGQLKIWVDRNQNGRSTGSELRILEEAGITEINLMGKATGKTADNTRDSFVHNTLSFTWASGETGTAYDVQLARKLLNEYDLSIDQVKAIWGEDRSVEGELGRLVNDPVADAAARTVLDAGRRLRTHDMWMRDSLLLRESVDADVAVDSADGAIVTPPTADFSDHDDLYAEDEARWADVLFGEGSDGKVVNVTDPSVRASLEAFSGQTGRGSYGAAFGRPGIDGGVEDDITHAATNMDGGNLDQISPRAMGGFDQTFGLDQPPMARAARQTGGADFDPVLAAAADLISVDPTDVWAPVEFGLASTEANRSWWHQGESVARFNNDALPPAAWIPITEGPSASTGAEQHSQHQKLTQALASFGRDKGASAAVWKRSGEAEIEATSQMLGASGSRFAALARMPA</sequence>
<dbReference type="Proteomes" id="UP001363460">
    <property type="component" value="Chromosome"/>
</dbReference>
<dbReference type="PROSITE" id="PS00330">
    <property type="entry name" value="HEMOLYSIN_CALCIUM"/>
    <property type="match status" value="3"/>
</dbReference>
<keyword evidence="3" id="KW-1133">Transmembrane helix</keyword>
<dbReference type="Pfam" id="PF00353">
    <property type="entry name" value="HemolysinCabind"/>
    <property type="match status" value="9"/>
</dbReference>
<evidence type="ECO:0000256" key="1">
    <source>
        <dbReference type="ARBA" id="ARBA00004613"/>
    </source>
</evidence>
<keyword evidence="3" id="KW-0812">Transmembrane</keyword>
<accession>A0ABZ2ICW9</accession>
<protein>
    <submittedName>
        <fullName evidence="4">Calcium-binding protein</fullName>
    </submittedName>
</protein>
<dbReference type="PRINTS" id="PR00313">
    <property type="entry name" value="CABNDNGRPT"/>
</dbReference>
<reference evidence="4 5" key="1">
    <citation type="submission" date="2024-02" db="EMBL/GenBank/DDBJ databases">
        <title>Distribution and functional of Brevundimonas-related endobacteria within Verticillium dahliae.</title>
        <authorList>
            <person name="Zeng H."/>
        </authorList>
    </citation>
    <scope>NUCLEOTIDE SEQUENCE [LARGE SCALE GENOMIC DNA]</scope>
    <source>
        <strain evidence="4 5">TRM 44200</strain>
    </source>
</reference>
<dbReference type="InterPro" id="IPR018511">
    <property type="entry name" value="Hemolysin-typ_Ca-bd_CS"/>
</dbReference>
<name>A0ABZ2ICW9_9CAUL</name>
<dbReference type="RefSeq" id="WP_338576228.1">
    <property type="nucleotide sequence ID" value="NZ_CP146369.1"/>
</dbReference>
<dbReference type="Gene3D" id="2.150.10.10">
    <property type="entry name" value="Serralysin-like metalloprotease, C-terminal"/>
    <property type="match status" value="6"/>
</dbReference>
<organism evidence="4 5">
    <name type="scientific">Brevundimonas olei</name>
    <dbReference type="NCBI Taxonomy" id="657642"/>
    <lineage>
        <taxon>Bacteria</taxon>
        <taxon>Pseudomonadati</taxon>
        <taxon>Pseudomonadota</taxon>
        <taxon>Alphaproteobacteria</taxon>
        <taxon>Caulobacterales</taxon>
        <taxon>Caulobacteraceae</taxon>
        <taxon>Brevundimonas</taxon>
    </lineage>
</organism>
<keyword evidence="5" id="KW-1185">Reference proteome</keyword>
<dbReference type="SUPFAM" id="SSF51120">
    <property type="entry name" value="beta-Roll"/>
    <property type="match status" value="5"/>
</dbReference>
<dbReference type="EMBL" id="CP146369">
    <property type="protein sequence ID" value="WWT54159.1"/>
    <property type="molecule type" value="Genomic_DNA"/>
</dbReference>
<dbReference type="PANTHER" id="PTHR38340">
    <property type="entry name" value="S-LAYER PROTEIN"/>
    <property type="match status" value="1"/>
</dbReference>